<dbReference type="PANTHER" id="PTHR45651:SF68">
    <property type="entry name" value="ION TRANSPORT DOMAIN-CONTAINING PROTEIN"/>
    <property type="match status" value="1"/>
</dbReference>
<reference evidence="4" key="1">
    <citation type="journal article" date="2019" name="Science">
        <title>Mutation of a bHLH transcription factor allowed almond domestication.</title>
        <authorList>
            <person name="Sanchez-Perez R."/>
            <person name="Pavan S."/>
            <person name="Mazzeo R."/>
            <person name="Moldovan C."/>
            <person name="Aiese Cigliano R."/>
            <person name="Del Cueto J."/>
            <person name="Ricciardi F."/>
            <person name="Lotti C."/>
            <person name="Ricciardi L."/>
            <person name="Dicenta F."/>
            <person name="Lopez-Marques R.L."/>
            <person name="Lindberg Moller B."/>
        </authorList>
    </citation>
    <scope>NUCLEOTIDE SEQUENCE</scope>
</reference>
<keyword evidence="1" id="KW-1071">Ligand-gated ion channel</keyword>
<keyword evidence="2" id="KW-0407">Ion channel</keyword>
<dbReference type="InterPro" id="IPR018490">
    <property type="entry name" value="cNMP-bd_dom_sf"/>
</dbReference>
<feature type="domain" description="Cyclic nucleotide-binding" evidence="3">
    <location>
        <begin position="115"/>
        <end position="192"/>
    </location>
</feature>
<keyword evidence="1" id="KW-0813">Transport</keyword>
<proteinExistence type="predicted"/>
<sequence length="263" mass="29723">MDIYATSIQKSLDKEELGRKIDKKKKKIQNYMAMHGISNDTKQIGENIDGEVDVNSIFSVLNEDEREIMGHDICWEKLKNMGSLTWWDDHQYQGGTEGGHGSVPSSTPIISQAKELQNMNDQALETICTYLKPKTFKENEIVVEAGQPLNAMLIIIAGSMQAYLPIRDAGDAHPSTSFETLDEGMFVGEQLLDWAAKTKTFDDQLFRSKLSDVPKKIREKHCEASFCMETLKKSLDDLIVLFLNIYALKRSCVETTISMELKC</sequence>
<keyword evidence="1" id="KW-0406">Ion transport</keyword>
<protein>
    <recommendedName>
        <fullName evidence="3">Cyclic nucleotide-binding domain-containing protein</fullName>
    </recommendedName>
</protein>
<accession>A0A4Y1RAT0</accession>
<dbReference type="GO" id="GO:0034220">
    <property type="term" value="P:monoatomic ion transmembrane transport"/>
    <property type="evidence" value="ECO:0007669"/>
    <property type="project" value="UniProtKB-KW"/>
</dbReference>
<dbReference type="CDD" id="cd00038">
    <property type="entry name" value="CAP_ED"/>
    <property type="match status" value="1"/>
</dbReference>
<dbReference type="Gene3D" id="2.60.120.10">
    <property type="entry name" value="Jelly Rolls"/>
    <property type="match status" value="1"/>
</dbReference>
<gene>
    <name evidence="4" type="ORF">Prudu_011516</name>
</gene>
<evidence type="ECO:0000256" key="2">
    <source>
        <dbReference type="ARBA" id="ARBA00023303"/>
    </source>
</evidence>
<evidence type="ECO:0000256" key="1">
    <source>
        <dbReference type="ARBA" id="ARBA00023286"/>
    </source>
</evidence>
<dbReference type="InterPro" id="IPR000595">
    <property type="entry name" value="cNMP-bd_dom"/>
</dbReference>
<dbReference type="PROSITE" id="PS50042">
    <property type="entry name" value="CNMP_BINDING_3"/>
    <property type="match status" value="1"/>
</dbReference>
<dbReference type="SUPFAM" id="SSF51206">
    <property type="entry name" value="cAMP-binding domain-like"/>
    <property type="match status" value="1"/>
</dbReference>
<dbReference type="PANTHER" id="PTHR45651">
    <property type="entry name" value="CYCLIC NUCLEOTIDE-GATED ION CHANNEL 15-RELATED-RELATED"/>
    <property type="match status" value="1"/>
</dbReference>
<evidence type="ECO:0000259" key="3">
    <source>
        <dbReference type="PROSITE" id="PS50042"/>
    </source>
</evidence>
<dbReference type="EMBL" id="AP019300">
    <property type="protein sequence ID" value="BBH01289.1"/>
    <property type="molecule type" value="Genomic_DNA"/>
</dbReference>
<evidence type="ECO:0000313" key="4">
    <source>
        <dbReference type="EMBL" id="BBH01289.1"/>
    </source>
</evidence>
<name>A0A4Y1RAT0_PRUDU</name>
<dbReference type="InterPro" id="IPR014710">
    <property type="entry name" value="RmlC-like_jellyroll"/>
</dbReference>
<organism evidence="4">
    <name type="scientific">Prunus dulcis</name>
    <name type="common">Almond</name>
    <name type="synonym">Amygdalus dulcis</name>
    <dbReference type="NCBI Taxonomy" id="3755"/>
    <lineage>
        <taxon>Eukaryota</taxon>
        <taxon>Viridiplantae</taxon>
        <taxon>Streptophyta</taxon>
        <taxon>Embryophyta</taxon>
        <taxon>Tracheophyta</taxon>
        <taxon>Spermatophyta</taxon>
        <taxon>Magnoliopsida</taxon>
        <taxon>eudicotyledons</taxon>
        <taxon>Gunneridae</taxon>
        <taxon>Pentapetalae</taxon>
        <taxon>rosids</taxon>
        <taxon>fabids</taxon>
        <taxon>Rosales</taxon>
        <taxon>Rosaceae</taxon>
        <taxon>Amygdaloideae</taxon>
        <taxon>Amygdaleae</taxon>
        <taxon>Prunus</taxon>
    </lineage>
</organism>
<dbReference type="AlphaFoldDB" id="A0A4Y1RAT0"/>
<dbReference type="GO" id="GO:0016020">
    <property type="term" value="C:membrane"/>
    <property type="evidence" value="ECO:0007669"/>
    <property type="project" value="UniProtKB-SubCell"/>
</dbReference>